<keyword evidence="1" id="KW-0472">Membrane</keyword>
<sequence length="46" mass="4772">MDFSNLLLPLAPVPAGVPLTDAALKAAGMPVLAYGSFIVFIQLISQ</sequence>
<evidence type="ECO:0000313" key="2">
    <source>
        <dbReference type="EMBL" id="STY96138.1"/>
    </source>
</evidence>
<reference evidence="2 3" key="1">
    <citation type="submission" date="2018-06" db="EMBL/GenBank/DDBJ databases">
        <authorList>
            <consortium name="Pathogen Informatics"/>
            <person name="Doyle S."/>
        </authorList>
    </citation>
    <scope>NUCLEOTIDE SEQUENCE [LARGE SCALE GENOMIC DNA]</scope>
    <source>
        <strain evidence="2 3">NCTC11091</strain>
    </source>
</reference>
<keyword evidence="1" id="KW-1133">Transmembrane helix</keyword>
<dbReference type="Proteomes" id="UP000255193">
    <property type="component" value="Unassembled WGS sequence"/>
</dbReference>
<protein>
    <submittedName>
        <fullName evidence="2">Large-conductance mechanosensitive channel</fullName>
    </submittedName>
</protein>
<evidence type="ECO:0000313" key="3">
    <source>
        <dbReference type="Proteomes" id="UP000255193"/>
    </source>
</evidence>
<dbReference type="EMBL" id="UGQA01000001">
    <property type="protein sequence ID" value="STY96138.1"/>
    <property type="molecule type" value="Genomic_DNA"/>
</dbReference>
<evidence type="ECO:0000256" key="1">
    <source>
        <dbReference type="SAM" id="Phobius"/>
    </source>
</evidence>
<name>A0A378Q7G3_9GAMM</name>
<keyword evidence="1" id="KW-0812">Transmembrane</keyword>
<feature type="transmembrane region" description="Helical" evidence="1">
    <location>
        <begin position="22"/>
        <end position="44"/>
    </location>
</feature>
<gene>
    <name evidence="2" type="ORF">NCTC11091_01948</name>
</gene>
<dbReference type="AlphaFoldDB" id="A0A378Q7G3"/>
<proteinExistence type="predicted"/>
<organism evidence="2 3">
    <name type="scientific">Faucicola atlantae</name>
    <dbReference type="NCBI Taxonomy" id="34059"/>
    <lineage>
        <taxon>Bacteria</taxon>
        <taxon>Pseudomonadati</taxon>
        <taxon>Pseudomonadota</taxon>
        <taxon>Gammaproteobacteria</taxon>
        <taxon>Moraxellales</taxon>
        <taxon>Moraxellaceae</taxon>
        <taxon>Faucicola</taxon>
    </lineage>
</organism>
<accession>A0A378Q7G3</accession>